<gene>
    <name evidence="16" type="ORF">LQ50_21760</name>
</gene>
<dbReference type="SUPFAM" id="SSF55821">
    <property type="entry name" value="YrdC/RibB"/>
    <property type="match status" value="1"/>
</dbReference>
<evidence type="ECO:0000256" key="11">
    <source>
        <dbReference type="ARBA" id="ARBA00029774"/>
    </source>
</evidence>
<evidence type="ECO:0000256" key="10">
    <source>
        <dbReference type="ARBA" id="ARBA00022840"/>
    </source>
</evidence>
<evidence type="ECO:0000256" key="3">
    <source>
        <dbReference type="ARBA" id="ARBA00012584"/>
    </source>
</evidence>
<dbReference type="InterPro" id="IPR050156">
    <property type="entry name" value="TC-AMP_synthase_SUA5"/>
</dbReference>
<evidence type="ECO:0000256" key="13">
    <source>
        <dbReference type="PIRNR" id="PIRNR004930"/>
    </source>
</evidence>
<dbReference type="EMBL" id="JRJU01000042">
    <property type="protein sequence ID" value="KHF38356.1"/>
    <property type="molecule type" value="Genomic_DNA"/>
</dbReference>
<keyword evidence="5 13" id="KW-0963">Cytoplasm</keyword>
<dbReference type="STRING" id="333138.LQ50_21760"/>
<keyword evidence="8 13" id="KW-0548">Nucleotidyltransferase</keyword>
<proteinExistence type="inferred from homology"/>
<feature type="domain" description="YrdC-like" evidence="15">
    <location>
        <begin position="21"/>
        <end position="207"/>
    </location>
</feature>
<evidence type="ECO:0000256" key="8">
    <source>
        <dbReference type="ARBA" id="ARBA00022695"/>
    </source>
</evidence>
<evidence type="ECO:0000256" key="2">
    <source>
        <dbReference type="ARBA" id="ARBA00007663"/>
    </source>
</evidence>
<evidence type="ECO:0000313" key="16">
    <source>
        <dbReference type="EMBL" id="KHF38356.1"/>
    </source>
</evidence>
<evidence type="ECO:0000256" key="1">
    <source>
        <dbReference type="ARBA" id="ARBA00004496"/>
    </source>
</evidence>
<dbReference type="GO" id="GO:0006450">
    <property type="term" value="P:regulation of translational fidelity"/>
    <property type="evidence" value="ECO:0007669"/>
    <property type="project" value="TreeGrafter"/>
</dbReference>
<dbReference type="GO" id="GO:0061710">
    <property type="term" value="F:L-threonylcarbamoyladenylate synthase"/>
    <property type="evidence" value="ECO:0007669"/>
    <property type="project" value="UniProtKB-EC"/>
</dbReference>
<dbReference type="InterPro" id="IPR010923">
    <property type="entry name" value="T(6)A37_SUA5"/>
</dbReference>
<evidence type="ECO:0000259" key="15">
    <source>
        <dbReference type="PROSITE" id="PS51163"/>
    </source>
</evidence>
<feature type="binding site" evidence="14">
    <location>
        <position position="75"/>
    </location>
    <ligand>
        <name>L-threonine</name>
        <dbReference type="ChEBI" id="CHEBI:57926"/>
    </ligand>
</feature>
<dbReference type="OrthoDB" id="9814580at2"/>
<feature type="binding site" evidence="14">
    <location>
        <position position="151"/>
    </location>
    <ligand>
        <name>ATP</name>
        <dbReference type="ChEBI" id="CHEBI:30616"/>
    </ligand>
</feature>
<reference evidence="16 17" key="1">
    <citation type="submission" date="2014-09" db="EMBL/GenBank/DDBJ databases">
        <title>Genome sequencing and annotation of Bacillus Okhensis strain Kh10-101T.</title>
        <authorList>
            <person name="Prakash J.S."/>
        </authorList>
    </citation>
    <scope>NUCLEOTIDE SEQUENCE [LARGE SCALE GENOMIC DNA]</scope>
    <source>
        <strain evidence="17">Kh10-101T</strain>
    </source>
</reference>
<dbReference type="Proteomes" id="UP000030832">
    <property type="component" value="Unassembled WGS sequence"/>
</dbReference>
<evidence type="ECO:0000256" key="9">
    <source>
        <dbReference type="ARBA" id="ARBA00022741"/>
    </source>
</evidence>
<organism evidence="16 17">
    <name type="scientific">Halalkalibacter okhensis</name>
    <dbReference type="NCBI Taxonomy" id="333138"/>
    <lineage>
        <taxon>Bacteria</taxon>
        <taxon>Bacillati</taxon>
        <taxon>Bacillota</taxon>
        <taxon>Bacilli</taxon>
        <taxon>Bacillales</taxon>
        <taxon>Bacillaceae</taxon>
        <taxon>Halalkalibacter</taxon>
    </lineage>
</organism>
<dbReference type="Gene3D" id="3.40.50.11030">
    <property type="entry name" value="Threonylcarbamoyl-AMP synthase, C-terminal domain"/>
    <property type="match status" value="1"/>
</dbReference>
<comment type="similarity">
    <text evidence="2 13">Belongs to the SUA5 family.</text>
</comment>
<evidence type="ECO:0000256" key="6">
    <source>
        <dbReference type="ARBA" id="ARBA00022679"/>
    </source>
</evidence>
<evidence type="ECO:0000256" key="14">
    <source>
        <dbReference type="PIRSR" id="PIRSR004930-1"/>
    </source>
</evidence>
<dbReference type="RefSeq" id="WP_034632909.1">
    <property type="nucleotide sequence ID" value="NZ_JRJU01000042.1"/>
</dbReference>
<dbReference type="FunFam" id="3.90.870.10:FF:000008">
    <property type="entry name" value="Threonylcarbamoyl-AMP synthase"/>
    <property type="match status" value="1"/>
</dbReference>
<feature type="binding site" evidence="14">
    <location>
        <position position="66"/>
    </location>
    <ligand>
        <name>ATP</name>
        <dbReference type="ChEBI" id="CHEBI:30616"/>
    </ligand>
</feature>
<evidence type="ECO:0000256" key="12">
    <source>
        <dbReference type="ARBA" id="ARBA00048366"/>
    </source>
</evidence>
<dbReference type="EC" id="2.7.7.87" evidence="3 13"/>
<protein>
    <recommendedName>
        <fullName evidence="4 13">Threonylcarbamoyl-AMP synthase</fullName>
        <shortName evidence="13">TC-AMP synthase</shortName>
        <ecNumber evidence="3 13">2.7.7.87</ecNumber>
    </recommendedName>
    <alternativeName>
        <fullName evidence="11 13">L-threonylcarbamoyladenylate synthase</fullName>
    </alternativeName>
</protein>
<dbReference type="NCBIfam" id="TIGR00057">
    <property type="entry name" value="L-threonylcarbamoyladenylate synthase"/>
    <property type="match status" value="1"/>
</dbReference>
<evidence type="ECO:0000256" key="5">
    <source>
        <dbReference type="ARBA" id="ARBA00022490"/>
    </source>
</evidence>
<feature type="binding site" evidence="14">
    <location>
        <position position="189"/>
    </location>
    <ligand>
        <name>L-threonine</name>
        <dbReference type="ChEBI" id="CHEBI:57926"/>
    </ligand>
</feature>
<dbReference type="Gene3D" id="3.90.870.10">
    <property type="entry name" value="DHBP synthase"/>
    <property type="match status" value="1"/>
</dbReference>
<dbReference type="GO" id="GO:0008033">
    <property type="term" value="P:tRNA processing"/>
    <property type="evidence" value="ECO:0007669"/>
    <property type="project" value="UniProtKB-KW"/>
</dbReference>
<dbReference type="PANTHER" id="PTHR17490:SF16">
    <property type="entry name" value="THREONYLCARBAMOYL-AMP SYNTHASE"/>
    <property type="match status" value="1"/>
</dbReference>
<comment type="catalytic activity">
    <reaction evidence="12 13">
        <text>L-threonine + hydrogencarbonate + ATP = L-threonylcarbamoyladenylate + diphosphate + H2O</text>
        <dbReference type="Rhea" id="RHEA:36407"/>
        <dbReference type="ChEBI" id="CHEBI:15377"/>
        <dbReference type="ChEBI" id="CHEBI:17544"/>
        <dbReference type="ChEBI" id="CHEBI:30616"/>
        <dbReference type="ChEBI" id="CHEBI:33019"/>
        <dbReference type="ChEBI" id="CHEBI:57926"/>
        <dbReference type="ChEBI" id="CHEBI:73682"/>
        <dbReference type="EC" id="2.7.7.87"/>
    </reaction>
</comment>
<keyword evidence="9 13" id="KW-0547">Nucleotide-binding</keyword>
<feature type="binding site" evidence="14">
    <location>
        <position position="159"/>
    </location>
    <ligand>
        <name>ATP</name>
        <dbReference type="ChEBI" id="CHEBI:30616"/>
    </ligand>
</feature>
<evidence type="ECO:0000256" key="4">
    <source>
        <dbReference type="ARBA" id="ARBA00015492"/>
    </source>
</evidence>
<keyword evidence="7 13" id="KW-0819">tRNA processing</keyword>
<dbReference type="FunFam" id="3.40.50.11030:FF:000001">
    <property type="entry name" value="Threonylcarbamoyl-AMP synthase"/>
    <property type="match status" value="1"/>
</dbReference>
<feature type="binding site" evidence="14">
    <location>
        <position position="125"/>
    </location>
    <ligand>
        <name>ATP</name>
        <dbReference type="ChEBI" id="CHEBI:30616"/>
    </ligand>
</feature>
<feature type="binding site" evidence="14">
    <location>
        <position position="70"/>
    </location>
    <ligand>
        <name>ATP</name>
        <dbReference type="ChEBI" id="CHEBI:30616"/>
    </ligand>
</feature>
<evidence type="ECO:0000313" key="17">
    <source>
        <dbReference type="Proteomes" id="UP000030832"/>
    </source>
</evidence>
<accession>A0A0B0IFF8</accession>
<dbReference type="InterPro" id="IPR017945">
    <property type="entry name" value="DHBP_synth_RibB-like_a/b_dom"/>
</dbReference>
<feature type="binding site" evidence="14">
    <location>
        <position position="129"/>
    </location>
    <ligand>
        <name>L-threonine</name>
        <dbReference type="ChEBI" id="CHEBI:57926"/>
    </ligand>
</feature>
<dbReference type="AlphaFoldDB" id="A0A0B0IFF8"/>
<dbReference type="GO" id="GO:0005737">
    <property type="term" value="C:cytoplasm"/>
    <property type="evidence" value="ECO:0007669"/>
    <property type="project" value="UniProtKB-SubCell"/>
</dbReference>
<dbReference type="PIRSF" id="PIRSF004930">
    <property type="entry name" value="Tln_factor_SUA5"/>
    <property type="match status" value="1"/>
</dbReference>
<dbReference type="Pfam" id="PF03481">
    <property type="entry name" value="Sua5_C"/>
    <property type="match status" value="1"/>
</dbReference>
<dbReference type="Pfam" id="PF01300">
    <property type="entry name" value="Sua5_yciO_yrdC"/>
    <property type="match status" value="1"/>
</dbReference>
<feature type="binding site" evidence="14">
    <location>
        <position position="149"/>
    </location>
    <ligand>
        <name>L-threonine</name>
        <dbReference type="ChEBI" id="CHEBI:57926"/>
    </ligand>
</feature>
<comment type="subcellular location">
    <subcellularLocation>
        <location evidence="1 13">Cytoplasm</location>
    </subcellularLocation>
</comment>
<feature type="binding site" evidence="14">
    <location>
        <position position="43"/>
    </location>
    <ligand>
        <name>L-threonine</name>
        <dbReference type="ChEBI" id="CHEBI:57926"/>
    </ligand>
</feature>
<dbReference type="PANTHER" id="PTHR17490">
    <property type="entry name" value="SUA5"/>
    <property type="match status" value="1"/>
</dbReference>
<comment type="caution">
    <text evidence="16">The sequence shown here is derived from an EMBL/GenBank/DDBJ whole genome shotgun (WGS) entry which is preliminary data.</text>
</comment>
<feature type="binding site" evidence="14">
    <location>
        <position position="242"/>
    </location>
    <ligand>
        <name>ATP</name>
        <dbReference type="ChEBI" id="CHEBI:30616"/>
    </ligand>
</feature>
<dbReference type="InterPro" id="IPR005145">
    <property type="entry name" value="Sua5_C"/>
</dbReference>
<name>A0A0B0IFF8_9BACI</name>
<dbReference type="GO" id="GO:0003725">
    <property type="term" value="F:double-stranded RNA binding"/>
    <property type="evidence" value="ECO:0007669"/>
    <property type="project" value="UniProtKB-UniRule"/>
</dbReference>
<dbReference type="GO" id="GO:0000049">
    <property type="term" value="F:tRNA binding"/>
    <property type="evidence" value="ECO:0007669"/>
    <property type="project" value="TreeGrafter"/>
</dbReference>
<keyword evidence="6 13" id="KW-0808">Transferase</keyword>
<evidence type="ECO:0000256" key="7">
    <source>
        <dbReference type="ARBA" id="ARBA00022694"/>
    </source>
</evidence>
<dbReference type="PROSITE" id="PS51163">
    <property type="entry name" value="YRDC"/>
    <property type="match status" value="1"/>
</dbReference>
<keyword evidence="17" id="KW-1185">Reference proteome</keyword>
<sequence length="348" mass="37577">MSYEQTKYWSVDNFSGSEENLQLIKEAALWITKGEVVAFPTETVYGLGANALDESAVKRIFEAKGRPSDNPLIVHISQIDQLDELVLEVPEVAKQLMEHFWPGPLTLIFKKKEAVAPSVTAGLDTVAVRMPDHPVARKLLDAAGVPVAAPSANLSGKPSPTTAMHVYHDLKGRIKGIVDGGQTGVGLESTVLDCQAAIPVLYRPGGVTKEDLEAVIGKVKVDPSLLSDDQTPLSPGMKYTHYSPAGTLYLVRDQDKISELVTEAKRDGKRVGVLTTVEGKGRYEEADVVVLCGSNKDLATVANGLYDSLRKFDEQEAEVIFSEVFSYEGLGIAIMNRLEKAAGGQSPL</sequence>
<dbReference type="GO" id="GO:0005524">
    <property type="term" value="F:ATP binding"/>
    <property type="evidence" value="ECO:0007669"/>
    <property type="project" value="UniProtKB-UniRule"/>
</dbReference>
<dbReference type="InterPro" id="IPR038385">
    <property type="entry name" value="Sua5/YwlC_C"/>
</dbReference>
<dbReference type="InterPro" id="IPR006070">
    <property type="entry name" value="Sua5-like_dom"/>
</dbReference>
<comment type="function">
    <text evidence="13">Required for the formation of a threonylcarbamoyl group on adenosine at position 37 (t(6)A37) in tRNAs that read codons beginning with adenine.</text>
</comment>
<feature type="binding site" evidence="14">
    <location>
        <position position="203"/>
    </location>
    <ligand>
        <name>ATP</name>
        <dbReference type="ChEBI" id="CHEBI:30616"/>
    </ligand>
</feature>
<dbReference type="eggNOG" id="COG0009">
    <property type="taxonomic scope" value="Bacteria"/>
</dbReference>
<keyword evidence="10 13" id="KW-0067">ATP-binding</keyword>